<dbReference type="InterPro" id="IPR000571">
    <property type="entry name" value="Znf_CCCH"/>
</dbReference>
<keyword evidence="2" id="KW-0963">Cytoplasm</keyword>
<dbReference type="OrthoDB" id="4938498at2759"/>
<protein>
    <submittedName>
        <fullName evidence="12">UvrD/REP type DNA helicase</fullName>
    </submittedName>
</protein>
<evidence type="ECO:0000256" key="4">
    <source>
        <dbReference type="ARBA" id="ARBA00022771"/>
    </source>
</evidence>
<dbReference type="InterPro" id="IPR027417">
    <property type="entry name" value="P-loop_NTPase"/>
</dbReference>
<evidence type="ECO:0000256" key="9">
    <source>
        <dbReference type="SAM" id="MobiDB-lite"/>
    </source>
</evidence>
<feature type="domain" description="C3H1-type" evidence="10">
    <location>
        <begin position="14"/>
        <end position="42"/>
    </location>
</feature>
<dbReference type="GO" id="GO:0008270">
    <property type="term" value="F:zinc ion binding"/>
    <property type="evidence" value="ECO:0007669"/>
    <property type="project" value="UniProtKB-KW"/>
</dbReference>
<evidence type="ECO:0000256" key="2">
    <source>
        <dbReference type="ARBA" id="ARBA00022490"/>
    </source>
</evidence>
<keyword evidence="5 12" id="KW-0547">Nucleotide-binding</keyword>
<evidence type="ECO:0000259" key="11">
    <source>
        <dbReference type="PROSITE" id="PS51981"/>
    </source>
</evidence>
<keyword evidence="3 8" id="KW-0479">Metal-binding</keyword>
<dbReference type="Proteomes" id="UP000030151">
    <property type="component" value="Unassembled WGS sequence"/>
</dbReference>
<evidence type="ECO:0000256" key="5">
    <source>
        <dbReference type="ARBA" id="ARBA00022806"/>
    </source>
</evidence>
<dbReference type="InterPro" id="IPR045055">
    <property type="entry name" value="DNA2/NAM7-like"/>
</dbReference>
<dbReference type="Pfam" id="PF13087">
    <property type="entry name" value="AAA_12"/>
    <property type="match status" value="1"/>
</dbReference>
<reference evidence="12 13" key="1">
    <citation type="submission" date="2014-02" db="EMBL/GenBank/DDBJ databases">
        <title>The genome sequence of the entomopathogenic fungus Metarhizium robertsii ARSEF 2575.</title>
        <authorList>
            <person name="Giuliano Garisto Donzelli B."/>
            <person name="Roe B.A."/>
            <person name="Macmil S.L."/>
            <person name="Krasnoff S.B."/>
            <person name="Gibson D.M."/>
        </authorList>
    </citation>
    <scope>NUCLEOTIDE SEQUENCE [LARGE SCALE GENOMIC DNA]</scope>
    <source>
        <strain evidence="12 13">ARSEF 2575</strain>
    </source>
</reference>
<dbReference type="eggNOG" id="KOG1807">
    <property type="taxonomic scope" value="Eukaryota"/>
</dbReference>
<feature type="zinc finger region" description="C3H1-type" evidence="8">
    <location>
        <begin position="14"/>
        <end position="42"/>
    </location>
</feature>
<evidence type="ECO:0000256" key="3">
    <source>
        <dbReference type="ARBA" id="ARBA00022723"/>
    </source>
</evidence>
<keyword evidence="5 12" id="KW-0378">Hydrolase</keyword>
<accession>A0A0A1UQL2</accession>
<gene>
    <name evidence="12" type="ORF">X797_009525</name>
</gene>
<organism evidence="12 13">
    <name type="scientific">Metarhizium robertsii</name>
    <dbReference type="NCBI Taxonomy" id="568076"/>
    <lineage>
        <taxon>Eukaryota</taxon>
        <taxon>Fungi</taxon>
        <taxon>Dikarya</taxon>
        <taxon>Ascomycota</taxon>
        <taxon>Pezizomycotina</taxon>
        <taxon>Sordariomycetes</taxon>
        <taxon>Hypocreomycetidae</taxon>
        <taxon>Hypocreales</taxon>
        <taxon>Clavicipitaceae</taxon>
        <taxon>Metarhizium</taxon>
    </lineage>
</organism>
<dbReference type="GO" id="GO:0005737">
    <property type="term" value="C:cytoplasm"/>
    <property type="evidence" value="ECO:0007669"/>
    <property type="project" value="UniProtKB-SubCell"/>
</dbReference>
<dbReference type="GO" id="GO:0031048">
    <property type="term" value="P:regulatory ncRNA-mediated heterochromatin formation"/>
    <property type="evidence" value="ECO:0007669"/>
    <property type="project" value="TreeGrafter"/>
</dbReference>
<dbReference type="PANTHER" id="PTHR10887">
    <property type="entry name" value="DNA2/NAM7 HELICASE FAMILY"/>
    <property type="match status" value="1"/>
</dbReference>
<dbReference type="CDD" id="cd18808">
    <property type="entry name" value="SF1_C_Upf1"/>
    <property type="match status" value="1"/>
</dbReference>
<proteinExistence type="predicted"/>
<dbReference type="FunFam" id="3.40.50.300:FF:001660">
    <property type="entry name" value="NF-X1 finger and helicase protein, putative"/>
    <property type="match status" value="1"/>
</dbReference>
<name>A0A0A1UQL2_9HYPO</name>
<keyword evidence="5 12" id="KW-0347">Helicase</keyword>
<dbReference type="InterPro" id="IPR047187">
    <property type="entry name" value="SF1_C_Upf1"/>
</dbReference>
<dbReference type="CDD" id="cd17936">
    <property type="entry name" value="EEXXEc_NFX1"/>
    <property type="match status" value="1"/>
</dbReference>
<keyword evidence="7" id="KW-0391">Immunity</keyword>
<keyword evidence="5 12" id="KW-0067">ATP-binding</keyword>
<dbReference type="PROSITE" id="PS51981">
    <property type="entry name" value="ZF_RZ"/>
    <property type="match status" value="1"/>
</dbReference>
<dbReference type="GO" id="GO:0004386">
    <property type="term" value="F:helicase activity"/>
    <property type="evidence" value="ECO:0007669"/>
    <property type="project" value="UniProtKB-KW"/>
</dbReference>
<evidence type="ECO:0000256" key="7">
    <source>
        <dbReference type="ARBA" id="ARBA00022859"/>
    </source>
</evidence>
<comment type="subcellular location">
    <subcellularLocation>
        <location evidence="1">Cytoplasm</location>
    </subcellularLocation>
</comment>
<feature type="domain" description="RZ-type" evidence="11">
    <location>
        <begin position="1879"/>
        <end position="1954"/>
    </location>
</feature>
<dbReference type="PANTHER" id="PTHR10887:SF445">
    <property type="entry name" value="NFX1-TYPE ZINC FINGER-CONTAINING PROTEIN 1"/>
    <property type="match status" value="1"/>
</dbReference>
<evidence type="ECO:0000259" key="10">
    <source>
        <dbReference type="PROSITE" id="PS50103"/>
    </source>
</evidence>
<evidence type="ECO:0000313" key="13">
    <source>
        <dbReference type="Proteomes" id="UP000030151"/>
    </source>
</evidence>
<dbReference type="GO" id="GO:0002376">
    <property type="term" value="P:immune system process"/>
    <property type="evidence" value="ECO:0007669"/>
    <property type="project" value="UniProtKB-KW"/>
</dbReference>
<dbReference type="InterPro" id="IPR046439">
    <property type="entry name" value="ZF_RZ_dom"/>
</dbReference>
<dbReference type="Pfam" id="PF20173">
    <property type="entry name" value="ZnF_RZ-type"/>
    <property type="match status" value="1"/>
</dbReference>
<dbReference type="PROSITE" id="PS50103">
    <property type="entry name" value="ZF_C3H1"/>
    <property type="match status" value="1"/>
</dbReference>
<dbReference type="HOGENOM" id="CLU_001490_1_1_1"/>
<feature type="compositionally biased region" description="Basic and acidic residues" evidence="9">
    <location>
        <begin position="484"/>
        <end position="493"/>
    </location>
</feature>
<dbReference type="InterPro" id="IPR041677">
    <property type="entry name" value="DNA2/NAM7_AAA_11"/>
</dbReference>
<dbReference type="CDD" id="cd06008">
    <property type="entry name" value="NF-X1-zinc-finger"/>
    <property type="match status" value="1"/>
</dbReference>
<dbReference type="Gene3D" id="3.40.50.300">
    <property type="entry name" value="P-loop containing nucleotide triphosphate hydrolases"/>
    <property type="match status" value="2"/>
</dbReference>
<keyword evidence="4 8" id="KW-0863">Zinc-finger</keyword>
<feature type="region of interest" description="Disordered" evidence="9">
    <location>
        <begin position="481"/>
        <end position="501"/>
    </location>
</feature>
<keyword evidence="6 8" id="KW-0862">Zinc</keyword>
<dbReference type="InterPro" id="IPR041679">
    <property type="entry name" value="DNA2/NAM7-like_C"/>
</dbReference>
<sequence>MDKRQSFQRAADENNHPGTCWEFERTGTCKFGKRCRYQHPATSAKLAKEPPTELTGFFDNNGLGVSTQRIDGKLREWKRLLGNGVTASRPPPAVVSRFFKLGLELMEGDVGSSQEVIKRLANDQGLPFVKDVVERHLAVALQMDPSMTFWNTEVKPLFQLITHPRVIHSSVLEQEVMTIFNFILGVGGSRMNRLFGYLVLLVTKWPDATDIISKMSAVELSLAVLSKVLDCNTINIVNQNFATLATQFAEIVATISDEQETFATLQSVKYIDYIRRRLQVGDDIPEMSGPTRDPVVREEFVLRRDLPGTLSAEGPRHDNDFADMSKISILPTCEEIMSPRAEYLPTSDSSQWHVGGIRGRLDREFRLLREDTVGQLRDTVRDVLEHLRRPQEAQTAIKNTLRTYTYENPVPMKVDFRRNGGLELQVRCSQLMAVAKLAKKQREEWWQRSRRLQAGALVCVISASGLVQFFVVSQSTLRSQSEPRFQRPKDKMASTDGGDEQQVYTLSDDPEYLFVTLQLVEDEVEDVKELLQWYDVSDQHQHRYLVEFPGVLLDSFRHTLAALQQMYEHQDIPFSRIFAPASDAGAEVVVEPPGYAREPGFYYDLSCLQDGLFVSPTNLPDPSELAAVSTLDVTQSAALLNTLSREISLIQGPPGTGKSYTGEKIIQVLLGNKKRAKLGPILCVCYTNHALDQLLEHLLDAGVEGVIRMGSQSKSDRMTNLNLQNVVKRFEKTKAEAAKLGQAEGGIKQVIQAVGCALQELADCETWGTLKAFLLENYPHQYESIFPSEEDGWIKVTRHKPEQRFERWLYTGDDIDAVPRDISTLEQSDLWEMNQPERVVLFEYWMKRIRDPITLLISELHEEYSGHIQERSKVSNEVSLRCLGQANVIGLTTTGLAKNIKLLRSLSSKVMLCEEAGEVLEAHILTALLPSLEHAILIGDHLQLRPQINNYELQSTNPCGVQYSLDMSLFERLVIPPHATDPRFPFSSLETQRRMHPSISALIRPTLYPDLNDSEGVHMYPQVVGVKKRLFWMHHEQLEAGASAQDPLNTSHSNDFEVEMTTALVSHLVRQGEYQQGQIAVLTPYLGQLHRLRHRMASIFEISLNERDRDELAALEIDGDLSSTSSPQNASKSSLLKTIRIATVDNFQGEEAEVIVISLVRSNTQNRCGFLSTPNRINVLLSRAKHGMYIIGNSNTYRNVPMWNDVIQIMDAQGNIGTSIPLQCPRHPDRPILVSQPDDFLLYAPESGCNLACRMRLKCGHPCLGRCHSEILHNAVKCREPCPRSMKGCDHQCPQRCGDLCPQMCSFLVKDVNINLPCGHEVKDARCWKVQDPTTIKCEVRVTKTVPGCEHEVVVACWQDVNRENYVCDASCGGHLPCGHDCKQPCFDCNVRTNKIVIRTMHKPCKQICGRGFSTCRHNCGQKCHEGQQCPPCEEPCEVRCGHSQCSRLCHEPCVPCAEGKCQSFCPHAECSMPCAVPCDWVPCSRRCKKMLGCGHRCKLSSLMCPDIKFCQSCAPEDIKSVCVDFLEMKEYQDIDLDQDPCIFPDCGHFLTVASMDGQMDMVSHYDTDENSMPANILKKSEPFSMDGSGVRVCATCRGSLRNIARYGRIVRRAILDEATKKFISWSHKQYGLLSSRYLEEQEALGDAEVLGAATARAELQRSKSSALRFLYLDCLEEHVLSERYGDLLATWVDIRLFANDVKVDEQPFQRVADLVRHANRQHKTNKEFRFDETVIQMKGYILARTLLLKCEMTILNDFFARCDGRARLPVKFVINFTQQFRDCEEVIQLANESVHPKEEVQALIFEAQLCALSCKVDACSVPPGFKGGAAPDKDTVQAYGFALLERAREMAQMYPSTMIFAGEIDAVESSLDGSYQTLSKEEMRNIVEAMAGDIGTGGRWYYCENGHPFTIGECGRPMEEARCSECGARIGGRNHTLVHGVGEATELNQITRGMGRIVL</sequence>
<comment type="caution">
    <text evidence="12">The sequence shown here is derived from an EMBL/GenBank/DDBJ whole genome shotgun (WGS) entry which is preliminary data.</text>
</comment>
<evidence type="ECO:0000256" key="6">
    <source>
        <dbReference type="ARBA" id="ARBA00022833"/>
    </source>
</evidence>
<dbReference type="GO" id="GO:0031380">
    <property type="term" value="C:nuclear RNA-directed RNA polymerase complex"/>
    <property type="evidence" value="ECO:0007669"/>
    <property type="project" value="TreeGrafter"/>
</dbReference>
<dbReference type="EMBL" id="JELW01000037">
    <property type="protein sequence ID" value="EXU97420.1"/>
    <property type="molecule type" value="Genomic_DNA"/>
</dbReference>
<dbReference type="SUPFAM" id="SSF52540">
    <property type="entry name" value="P-loop containing nucleoside triphosphate hydrolases"/>
    <property type="match status" value="1"/>
</dbReference>
<evidence type="ECO:0000313" key="12">
    <source>
        <dbReference type="EMBL" id="EXU97420.1"/>
    </source>
</evidence>
<evidence type="ECO:0000256" key="1">
    <source>
        <dbReference type="ARBA" id="ARBA00004496"/>
    </source>
</evidence>
<dbReference type="Pfam" id="PF13086">
    <property type="entry name" value="AAA_11"/>
    <property type="match status" value="1"/>
</dbReference>
<evidence type="ECO:0000256" key="8">
    <source>
        <dbReference type="PROSITE-ProRule" id="PRU00723"/>
    </source>
</evidence>